<evidence type="ECO:0000313" key="2">
    <source>
        <dbReference type="Proteomes" id="UP000299102"/>
    </source>
</evidence>
<dbReference type="Proteomes" id="UP000299102">
    <property type="component" value="Unassembled WGS sequence"/>
</dbReference>
<dbReference type="EMBL" id="BGZK01000395">
    <property type="protein sequence ID" value="GBP41237.1"/>
    <property type="molecule type" value="Genomic_DNA"/>
</dbReference>
<comment type="caution">
    <text evidence="1">The sequence shown here is derived from an EMBL/GenBank/DDBJ whole genome shotgun (WGS) entry which is preliminary data.</text>
</comment>
<dbReference type="OrthoDB" id="10017160at2759"/>
<gene>
    <name evidence="1" type="ORF">EVAR_30675_1</name>
</gene>
<keyword evidence="2" id="KW-1185">Reference proteome</keyword>
<accession>A0A4C1VSB8</accession>
<name>A0A4C1VSB8_EUMVA</name>
<evidence type="ECO:0000313" key="1">
    <source>
        <dbReference type="EMBL" id="GBP41237.1"/>
    </source>
</evidence>
<proteinExistence type="predicted"/>
<organism evidence="1 2">
    <name type="scientific">Eumeta variegata</name>
    <name type="common">Bagworm moth</name>
    <name type="synonym">Eumeta japonica</name>
    <dbReference type="NCBI Taxonomy" id="151549"/>
    <lineage>
        <taxon>Eukaryota</taxon>
        <taxon>Metazoa</taxon>
        <taxon>Ecdysozoa</taxon>
        <taxon>Arthropoda</taxon>
        <taxon>Hexapoda</taxon>
        <taxon>Insecta</taxon>
        <taxon>Pterygota</taxon>
        <taxon>Neoptera</taxon>
        <taxon>Endopterygota</taxon>
        <taxon>Lepidoptera</taxon>
        <taxon>Glossata</taxon>
        <taxon>Ditrysia</taxon>
        <taxon>Tineoidea</taxon>
        <taxon>Psychidae</taxon>
        <taxon>Oiketicinae</taxon>
        <taxon>Eumeta</taxon>
    </lineage>
</organism>
<dbReference type="AlphaFoldDB" id="A0A4C1VSB8"/>
<reference evidence="1 2" key="1">
    <citation type="journal article" date="2019" name="Commun. Biol.">
        <title>The bagworm genome reveals a unique fibroin gene that provides high tensile strength.</title>
        <authorList>
            <person name="Kono N."/>
            <person name="Nakamura H."/>
            <person name="Ohtoshi R."/>
            <person name="Tomita M."/>
            <person name="Numata K."/>
            <person name="Arakawa K."/>
        </authorList>
    </citation>
    <scope>NUCLEOTIDE SEQUENCE [LARGE SCALE GENOMIC DNA]</scope>
</reference>
<sequence>MIGYDPPPCSRWIPHNVTETQKTDCVTWCNAMLIRFREAMSNFVCDIVTGEEIVDLLLQPQNKATIDHLGFQDKPKSTKVRASEVPLSG</sequence>
<protein>
    <submittedName>
        <fullName evidence="1">Uncharacterized protein</fullName>
    </submittedName>
</protein>